<comment type="caution">
    <text evidence="1">The sequence shown here is derived from an EMBL/GenBank/DDBJ whole genome shotgun (WGS) entry which is preliminary data.</text>
</comment>
<dbReference type="PANTHER" id="PTHR34046:SF19">
    <property type="entry name" value="RAPIDLY ELICITED PROTEIN, PUTATIVE-RELATED"/>
    <property type="match status" value="1"/>
</dbReference>
<sequence>MGWSEAEVVCMKHKNHMQSPGVCSCCLREKLSKLSVPINLVLPSYNQYSSNSNSSSPTKFYYYSSGHSSPTHMSPPSRSRKHHRIMSDVLSSFSIVSGRSGSDGLKKSRSIAFAAARGGGRLKDGVNNIENIKEKKQGFWSKLIKSTSKRTKEAFVHHPRMKEKLVY</sequence>
<gene>
    <name evidence="1" type="ORF">LIER_19324</name>
</gene>
<dbReference type="Proteomes" id="UP001454036">
    <property type="component" value="Unassembled WGS sequence"/>
</dbReference>
<dbReference type="PANTHER" id="PTHR34046">
    <property type="entry name" value="OS06G0218800 PROTEIN"/>
    <property type="match status" value="1"/>
</dbReference>
<keyword evidence="2" id="KW-1185">Reference proteome</keyword>
<protein>
    <submittedName>
        <fullName evidence="1">Uncharacterized protein</fullName>
    </submittedName>
</protein>
<proteinExistence type="predicted"/>
<name>A0AAV3QJZ7_LITER</name>
<dbReference type="EMBL" id="BAABME010004755">
    <property type="protein sequence ID" value="GAA0163466.1"/>
    <property type="molecule type" value="Genomic_DNA"/>
</dbReference>
<accession>A0AAV3QJZ7</accession>
<organism evidence="1 2">
    <name type="scientific">Lithospermum erythrorhizon</name>
    <name type="common">Purple gromwell</name>
    <name type="synonym">Lithospermum officinale var. erythrorhizon</name>
    <dbReference type="NCBI Taxonomy" id="34254"/>
    <lineage>
        <taxon>Eukaryota</taxon>
        <taxon>Viridiplantae</taxon>
        <taxon>Streptophyta</taxon>
        <taxon>Embryophyta</taxon>
        <taxon>Tracheophyta</taxon>
        <taxon>Spermatophyta</taxon>
        <taxon>Magnoliopsida</taxon>
        <taxon>eudicotyledons</taxon>
        <taxon>Gunneridae</taxon>
        <taxon>Pentapetalae</taxon>
        <taxon>asterids</taxon>
        <taxon>lamiids</taxon>
        <taxon>Boraginales</taxon>
        <taxon>Boraginaceae</taxon>
        <taxon>Boraginoideae</taxon>
        <taxon>Lithospermeae</taxon>
        <taxon>Lithospermum</taxon>
    </lineage>
</organism>
<dbReference type="AlphaFoldDB" id="A0AAV3QJZ7"/>
<evidence type="ECO:0000313" key="1">
    <source>
        <dbReference type="EMBL" id="GAA0163466.1"/>
    </source>
</evidence>
<evidence type="ECO:0000313" key="2">
    <source>
        <dbReference type="Proteomes" id="UP001454036"/>
    </source>
</evidence>
<reference evidence="1 2" key="1">
    <citation type="submission" date="2024-01" db="EMBL/GenBank/DDBJ databases">
        <title>The complete chloroplast genome sequence of Lithospermum erythrorhizon: insights into the phylogenetic relationship among Boraginaceae species and the maternal lineages of purple gromwells.</title>
        <authorList>
            <person name="Okada T."/>
            <person name="Watanabe K."/>
        </authorList>
    </citation>
    <scope>NUCLEOTIDE SEQUENCE [LARGE SCALE GENOMIC DNA]</scope>
</reference>